<evidence type="ECO:0000256" key="4">
    <source>
        <dbReference type="ARBA" id="ARBA00022729"/>
    </source>
</evidence>
<dbReference type="GO" id="GO:0009279">
    <property type="term" value="C:cell outer membrane"/>
    <property type="evidence" value="ECO:0007669"/>
    <property type="project" value="UniProtKB-UniRule"/>
</dbReference>
<dbReference type="Pfam" id="PF07244">
    <property type="entry name" value="POTRA"/>
    <property type="match status" value="4"/>
</dbReference>
<feature type="signal peptide" evidence="9">
    <location>
        <begin position="1"/>
        <end position="25"/>
    </location>
</feature>
<evidence type="ECO:0000256" key="9">
    <source>
        <dbReference type="SAM" id="SignalP"/>
    </source>
</evidence>
<sequence>MNKFVWFSWAVVLLVNLSFCSIAVADKIQSIEVIGNQRIEKETIISKLGVSTGDELNPEKENDILLTMHYTKFFKDVSLDFVDGKLVVNVQEAPLVTEVKLVNDSGAITEKVLLTMITIKAGDMLIDSDLQENITRLTEEYKSAGFFLVKVTSEIHNVNNGGVVLTFKIIEGPRVFIKKILFVGNDYYSDKKLSSVLLCKEKSWSNFNSPLTLYNVMYIEKDKELLQQFYRNSGFMNCNISSSVELSPAKDSVVITYIIDEDKRFYLGELSLETSISSINSQELSKFLKVKPNTLFNSANLHSISQKITDVLQKQGLYQVRVYPKFRYRSDSSSVVDIVFVIDFDKEIYIRNINILGNTITQDHVIRREIELIEGDALSERKLETTKKNINRLNFIDDVSISMVPVTDSDYCDVLVKIKEGRNLRGIGLSGGYNSITGLIGSFSFSWDNIMGTGRLIKGELSVAKKNSSQSISIIDPNFNGSGFVGRFHLFHIGKDPINSKKATNAEKYKEYYSHINPEKVTSAKKYKGEYYSHNVFGTGFEVDRKLTEHFIGTLGYTIKSDKGETISDEIIQQIYGEKHDFIYSIIDGAITYNRTDNFRRPKNGYLMRYGVSFSGLGGTVKYLKNTVMAKFFKSFLDNKVTFMFVTRFNNIRGALGEEVKVYDLLKVNQDHLRGFTGIGPKIQAIDLRIGGTNSYTASAELFVPIGLPDELNARGSIFMDIGSVWGGDNIGIINRVTDSEKFNLRASVGLGLTFDIIGQPIKFFYAVPIKREKYDEVEKFGFSLDLYS</sequence>
<keyword evidence="2" id="KW-1134">Transmembrane beta strand</keyword>
<dbReference type="HOGENOM" id="CLU_007664_1_0_5"/>
<feature type="domain" description="POTRA" evidence="10">
    <location>
        <begin position="348"/>
        <end position="421"/>
    </location>
</feature>
<dbReference type="InterPro" id="IPR023707">
    <property type="entry name" value="OM_assembly_BamA"/>
</dbReference>
<evidence type="ECO:0000313" key="12">
    <source>
        <dbReference type="Proteomes" id="UP000001565"/>
    </source>
</evidence>
<evidence type="ECO:0000313" key="11">
    <source>
        <dbReference type="EMBL" id="CAM79501.1"/>
    </source>
</evidence>
<dbReference type="PANTHER" id="PTHR12815:SF47">
    <property type="entry name" value="TRANSLOCATION AND ASSEMBLY MODULE SUBUNIT TAMA"/>
    <property type="match status" value="1"/>
</dbReference>
<keyword evidence="4 9" id="KW-0732">Signal</keyword>
<keyword evidence="7" id="KW-0998">Cell outer membrane</keyword>
<reference evidence="11 12" key="1">
    <citation type="journal article" date="2007" name="Proc. Natl. Acad. Sci. U.S.A.">
        <title>The Orientia tsutsugamushi genome reveals massive proliferation of conjugative type IV secretion system and host-cell interaction genes.</title>
        <authorList>
            <person name="Cho N.-H."/>
            <person name="Kim H.-R."/>
            <person name="Lee J.-H."/>
            <person name="Kim S.-Y."/>
            <person name="Kim J."/>
            <person name="Cha S."/>
            <person name="Kim S.-Y."/>
            <person name="Darby A.C."/>
            <person name="Fuxelius H.-H."/>
            <person name="Yin J."/>
            <person name="Kim J.H."/>
            <person name="Kim J."/>
            <person name="Lee S.J."/>
            <person name="Koh Y.-S."/>
            <person name="Jang W.-J."/>
            <person name="Park K.-H."/>
            <person name="Andersson S.G.E."/>
            <person name="Choi M.-S."/>
            <person name="Kim I.-S."/>
        </authorList>
    </citation>
    <scope>NUCLEOTIDE SEQUENCE [LARGE SCALE GENOMIC DNA]</scope>
    <source>
        <strain evidence="11 12">Boryong</strain>
    </source>
</reference>
<dbReference type="InterPro" id="IPR039910">
    <property type="entry name" value="D15-like"/>
</dbReference>
<dbReference type="Gene3D" id="2.40.160.50">
    <property type="entry name" value="membrane protein fhac: a member of the omp85/tpsb transporter family"/>
    <property type="match status" value="1"/>
</dbReference>
<dbReference type="PIRSF" id="PIRSF006076">
    <property type="entry name" value="OM_assembly_OMP85"/>
    <property type="match status" value="1"/>
</dbReference>
<evidence type="ECO:0000256" key="5">
    <source>
        <dbReference type="ARBA" id="ARBA00022737"/>
    </source>
</evidence>
<accession>A5CCQ9</accession>
<feature type="chain" id="PRO_5002680115" description="Outer membrane protein assembly factor BamA" evidence="9">
    <location>
        <begin position="26"/>
        <end position="789"/>
    </location>
</feature>
<dbReference type="Proteomes" id="UP000001565">
    <property type="component" value="Chromosome"/>
</dbReference>
<evidence type="ECO:0000256" key="3">
    <source>
        <dbReference type="ARBA" id="ARBA00022692"/>
    </source>
</evidence>
<keyword evidence="3" id="KW-0812">Transmembrane</keyword>
<dbReference type="eggNOG" id="COG4775">
    <property type="taxonomic scope" value="Bacteria"/>
</dbReference>
<proteinExistence type="predicted"/>
<name>A5CCQ9_ORITB</name>
<dbReference type="EMBL" id="AM494475">
    <property type="protein sequence ID" value="CAM79501.1"/>
    <property type="molecule type" value="Genomic_DNA"/>
</dbReference>
<dbReference type="InterPro" id="IPR000184">
    <property type="entry name" value="Bac_surfAg_D15"/>
</dbReference>
<dbReference type="RefSeq" id="WP_011944477.1">
    <property type="nucleotide sequence ID" value="NC_009488.1"/>
</dbReference>
<evidence type="ECO:0000256" key="8">
    <source>
        <dbReference type="NCBIfam" id="TIGR03303"/>
    </source>
</evidence>
<dbReference type="Pfam" id="PF01103">
    <property type="entry name" value="Omp85"/>
    <property type="match status" value="1"/>
</dbReference>
<evidence type="ECO:0000256" key="6">
    <source>
        <dbReference type="ARBA" id="ARBA00023136"/>
    </source>
</evidence>
<evidence type="ECO:0000256" key="1">
    <source>
        <dbReference type="ARBA" id="ARBA00004370"/>
    </source>
</evidence>
<comment type="subcellular location">
    <subcellularLocation>
        <location evidence="1">Membrane</location>
    </subcellularLocation>
</comment>
<evidence type="ECO:0000256" key="7">
    <source>
        <dbReference type="ARBA" id="ARBA00023237"/>
    </source>
</evidence>
<dbReference type="InterPro" id="IPR034746">
    <property type="entry name" value="POTRA"/>
</dbReference>
<dbReference type="Gene3D" id="3.10.20.310">
    <property type="entry name" value="membrane protein fhac"/>
    <property type="match status" value="5"/>
</dbReference>
<dbReference type="GO" id="GO:0071709">
    <property type="term" value="P:membrane assembly"/>
    <property type="evidence" value="ECO:0007669"/>
    <property type="project" value="InterPro"/>
</dbReference>
<dbReference type="PROSITE" id="PS51779">
    <property type="entry name" value="POTRA"/>
    <property type="match status" value="2"/>
</dbReference>
<dbReference type="PANTHER" id="PTHR12815">
    <property type="entry name" value="SORTING AND ASSEMBLY MACHINERY SAMM50 PROTEIN FAMILY MEMBER"/>
    <property type="match status" value="1"/>
</dbReference>
<feature type="domain" description="POTRA" evidence="10">
    <location>
        <begin position="26"/>
        <end position="93"/>
    </location>
</feature>
<dbReference type="InterPro" id="IPR010827">
    <property type="entry name" value="BamA/TamA_POTRA"/>
</dbReference>
<dbReference type="KEGG" id="ots:OTBS_0435"/>
<evidence type="ECO:0000259" key="10">
    <source>
        <dbReference type="PROSITE" id="PS51779"/>
    </source>
</evidence>
<gene>
    <name evidence="11" type="primary">omp1</name>
    <name evidence="11" type="ordered locus">OTBS_0435</name>
</gene>
<organism evidence="11 12">
    <name type="scientific">Orientia tsutsugamushi (strain Boryong)</name>
    <name type="common">Rickettsia tsutsugamushi</name>
    <dbReference type="NCBI Taxonomy" id="357244"/>
    <lineage>
        <taxon>Bacteria</taxon>
        <taxon>Pseudomonadati</taxon>
        <taxon>Pseudomonadota</taxon>
        <taxon>Alphaproteobacteria</taxon>
        <taxon>Rickettsiales</taxon>
        <taxon>Rickettsiaceae</taxon>
        <taxon>Rickettsieae</taxon>
        <taxon>Orientia</taxon>
    </lineage>
</organism>
<dbReference type="NCBIfam" id="TIGR03303">
    <property type="entry name" value="OM_YaeT"/>
    <property type="match status" value="1"/>
</dbReference>
<protein>
    <recommendedName>
        <fullName evidence="8">Outer membrane protein assembly factor BamA</fullName>
    </recommendedName>
</protein>
<dbReference type="AlphaFoldDB" id="A5CCQ9"/>
<evidence type="ECO:0000256" key="2">
    <source>
        <dbReference type="ARBA" id="ARBA00022452"/>
    </source>
</evidence>
<keyword evidence="5" id="KW-0677">Repeat</keyword>
<keyword evidence="6" id="KW-0472">Membrane</keyword>